<accession>A0A438N1D4</accession>
<proteinExistence type="predicted"/>
<dbReference type="AlphaFoldDB" id="A0A438N1D4"/>
<evidence type="ECO:0000313" key="1">
    <source>
        <dbReference type="EMBL" id="RVX69496.1"/>
    </source>
</evidence>
<comment type="caution">
    <text evidence="1">The sequence shown here is derived from an EMBL/GenBank/DDBJ whole genome shotgun (WGS) entry which is preliminary data.</text>
</comment>
<organism evidence="1 2">
    <name type="scientific">Exophiala mesophila</name>
    <name type="common">Black yeast-like fungus</name>
    <dbReference type="NCBI Taxonomy" id="212818"/>
    <lineage>
        <taxon>Eukaryota</taxon>
        <taxon>Fungi</taxon>
        <taxon>Dikarya</taxon>
        <taxon>Ascomycota</taxon>
        <taxon>Pezizomycotina</taxon>
        <taxon>Eurotiomycetes</taxon>
        <taxon>Chaetothyriomycetidae</taxon>
        <taxon>Chaetothyriales</taxon>
        <taxon>Herpotrichiellaceae</taxon>
        <taxon>Exophiala</taxon>
    </lineage>
</organism>
<dbReference type="EMBL" id="NAJM01000029">
    <property type="protein sequence ID" value="RVX69496.1"/>
    <property type="molecule type" value="Genomic_DNA"/>
</dbReference>
<protein>
    <submittedName>
        <fullName evidence="1">Uncharacterized protein</fullName>
    </submittedName>
</protein>
<reference evidence="1 2" key="1">
    <citation type="submission" date="2017-03" db="EMBL/GenBank/DDBJ databases">
        <title>Genomes of endolithic fungi from Antarctica.</title>
        <authorList>
            <person name="Coleine C."/>
            <person name="Masonjones S."/>
            <person name="Stajich J.E."/>
        </authorList>
    </citation>
    <scope>NUCLEOTIDE SEQUENCE [LARGE SCALE GENOMIC DNA]</scope>
    <source>
        <strain evidence="1 2">CCFEE 6314</strain>
    </source>
</reference>
<sequence length="142" mass="15308">MYEEPELWDARGSTHVLRNTLSTPLVVRSPTITASTIAPIADAIAVANEDPLRWPTYSEDNGSGWEDGTPSPNVQIRRFTTNLRVEARLAAIVVRGTDADNVATFVQVCRSTHALVAALVASRSEDDDAVCCARYGLLGALP</sequence>
<name>A0A438N1D4_EXOME</name>
<dbReference type="Proteomes" id="UP000288859">
    <property type="component" value="Unassembled WGS sequence"/>
</dbReference>
<gene>
    <name evidence="1" type="ORF">B0A52_06560</name>
</gene>
<evidence type="ECO:0000313" key="2">
    <source>
        <dbReference type="Proteomes" id="UP000288859"/>
    </source>
</evidence>